<evidence type="ECO:0000313" key="2">
    <source>
        <dbReference type="Proteomes" id="UP000189855"/>
    </source>
</evidence>
<dbReference type="EMBL" id="MSDS01000002">
    <property type="protein sequence ID" value="OPE61668.1"/>
    <property type="molecule type" value="Genomic_DNA"/>
</dbReference>
<dbReference type="AlphaFoldDB" id="A0AB36KZZ0"/>
<comment type="caution">
    <text evidence="1">The sequence shown here is derived from an EMBL/GenBank/DDBJ whole genome shotgun (WGS) entry which is preliminary data.</text>
</comment>
<reference evidence="1 2" key="1">
    <citation type="journal article" date="2017" name="Mol. Ecol.">
        <title>Adaptation of the pathogen, Pseudomonas syringae, during experimental evolution on a native vs. alternative host plant.</title>
        <authorList>
            <person name="Meaden S."/>
            <person name="Koskella B."/>
        </authorList>
    </citation>
    <scope>NUCLEOTIDE SEQUENCE [LARGE SCALE GENOMIC DNA]</scope>
    <source>
        <strain evidence="1 2">PT23</strain>
    </source>
</reference>
<dbReference type="Proteomes" id="UP000189855">
    <property type="component" value="Unassembled WGS sequence"/>
</dbReference>
<accession>A0AB36KZZ0</accession>
<evidence type="ECO:0008006" key="3">
    <source>
        <dbReference type="Google" id="ProtNLM"/>
    </source>
</evidence>
<sequence>MKADPATGRLFFILFLTGWLLADGGAFELLILVPTLRVEMHFVTLCVTRRLCDFSEISVQLEAPFRPSASDFEGSK</sequence>
<protein>
    <recommendedName>
        <fullName evidence="3">Secreted protein</fullName>
    </recommendedName>
</protein>
<organism evidence="1 2">
    <name type="scientific">Pseudomonas syringae pv. tomato</name>
    <dbReference type="NCBI Taxonomy" id="323"/>
    <lineage>
        <taxon>Bacteria</taxon>
        <taxon>Pseudomonadati</taxon>
        <taxon>Pseudomonadota</taxon>
        <taxon>Gammaproteobacteria</taxon>
        <taxon>Pseudomonadales</taxon>
        <taxon>Pseudomonadaceae</taxon>
        <taxon>Pseudomonas</taxon>
    </lineage>
</organism>
<proteinExistence type="predicted"/>
<evidence type="ECO:0000313" key="1">
    <source>
        <dbReference type="EMBL" id="OPE61668.1"/>
    </source>
</evidence>
<gene>
    <name evidence="1" type="ORF">BTW15_02975</name>
</gene>
<name>A0AB36KZZ0_PSEUB</name>